<name>A0A2U1E6P3_9FIRM</name>
<dbReference type="AlphaFoldDB" id="A0A2U1E6P3"/>
<comment type="caution">
    <text evidence="2">The sequence shown here is derived from an EMBL/GenBank/DDBJ whole genome shotgun (WGS) entry which is preliminary data.</text>
</comment>
<reference evidence="2 3" key="1">
    <citation type="submission" date="2018-04" db="EMBL/GenBank/DDBJ databases">
        <title>Genomic Encyclopedia of Type Strains, Phase IV (KMG-IV): sequencing the most valuable type-strain genomes for metagenomic binning, comparative biology and taxonomic classification.</title>
        <authorList>
            <person name="Goeker M."/>
        </authorList>
    </citation>
    <scope>NUCLEOTIDE SEQUENCE [LARGE SCALE GENOMIC DNA]</scope>
    <source>
        <strain evidence="2 3">DSM 20705</strain>
    </source>
</reference>
<proteinExistence type="predicted"/>
<dbReference type="InterPro" id="IPR029002">
    <property type="entry name" value="PLPC/GPLD1"/>
</dbReference>
<keyword evidence="3" id="KW-1185">Reference proteome</keyword>
<gene>
    <name evidence="2" type="ORF">C7381_10191</name>
</gene>
<accession>A0A2U1E6P3</accession>
<dbReference type="RefSeq" id="WP_116479502.1">
    <property type="nucleotide sequence ID" value="NZ_QEKV01000001.1"/>
</dbReference>
<evidence type="ECO:0000313" key="2">
    <source>
        <dbReference type="EMBL" id="PVY95565.1"/>
    </source>
</evidence>
<feature type="domain" description="Phospholipase C/D" evidence="1">
    <location>
        <begin position="6"/>
        <end position="147"/>
    </location>
</feature>
<dbReference type="Proteomes" id="UP000245793">
    <property type="component" value="Unassembled WGS sequence"/>
</dbReference>
<evidence type="ECO:0000313" key="3">
    <source>
        <dbReference type="Proteomes" id="UP000245793"/>
    </source>
</evidence>
<dbReference type="EMBL" id="QEKV01000001">
    <property type="protein sequence ID" value="PVY95565.1"/>
    <property type="molecule type" value="Genomic_DNA"/>
</dbReference>
<dbReference type="Pfam" id="PF00882">
    <property type="entry name" value="Zn_dep_PLPC"/>
    <property type="match status" value="1"/>
</dbReference>
<evidence type="ECO:0000259" key="1">
    <source>
        <dbReference type="Pfam" id="PF00882"/>
    </source>
</evidence>
<sequence length="265" mass="30966">MPSFYTHYHFGRDFIKIAPERIKRIINLDKELFLFGNQGPDLFFFNINNAIKGKNPGTDIHNTKFSDVLTTIKKNFKPEDLETKTGSYFLGLVLHFLLDCSLHPTVESLKREDYGHLNIESELDRYYLNLDGESEFKFKQSVLIPDKSAAKYIFPIYKDFDKVDYKNVETSISNMAFVKNFFHNDSLLKEKFILGVLTLINQKYNFGGQLITRKPFSYAENSNKILSEMYGDNLKIAPEFLDKTLEYMFENGKELEIYRKDFNGV</sequence>
<protein>
    <submittedName>
        <fullName evidence="2">Zinc dependent phospholipase C</fullName>
    </submittedName>
</protein>
<organism evidence="2 3">
    <name type="scientific">Ezakiella coagulans</name>
    <dbReference type="NCBI Taxonomy" id="46507"/>
    <lineage>
        <taxon>Bacteria</taxon>
        <taxon>Bacillati</taxon>
        <taxon>Bacillota</taxon>
        <taxon>Tissierellia</taxon>
        <taxon>Ezakiella</taxon>
    </lineage>
</organism>